<evidence type="ECO:0000256" key="2">
    <source>
        <dbReference type="ARBA" id="ARBA00022670"/>
    </source>
</evidence>
<name>A0A7J6LQX7_PERCH</name>
<evidence type="ECO:0000256" key="3">
    <source>
        <dbReference type="ARBA" id="ARBA00022729"/>
    </source>
</evidence>
<dbReference type="PANTHER" id="PTHR11010">
    <property type="entry name" value="PROTEASE S28 PRO-X CARBOXYPEPTIDASE-RELATED"/>
    <property type="match status" value="1"/>
</dbReference>
<comment type="caution">
    <text evidence="7">The sequence shown here is derived from an EMBL/GenBank/DDBJ whole genome shotgun (WGS) entry which is preliminary data.</text>
</comment>
<evidence type="ECO:0000256" key="4">
    <source>
        <dbReference type="ARBA" id="ARBA00022801"/>
    </source>
</evidence>
<sequence length="469" mass="52533">MHPLMFSSYLNVISVFLTLWKRAESAAGFKTYIQKKTNHTGAPRSGVPPTFIQTYATNDQFAKRSTSPPILLLYVGNEDPLPLETVKSPSPFNDDMIELAKDLGAYVAAVEHRFYGQSFPTRTNPSDTLKTLLTTEQAVEDVAQIRDWILKSLSLPVDSTKVVLFGSSYGGALAGWTRQAHPDKFEAAVANCPVFDFPVTAPGYYDAVYSFFGDQRLGGSKECRDKIKEAHAKVGELLRNPGSRRQLEREFSLKPKSLEDRWNRIFWIRDGLLEFDDARNDPYCTGRYCNIKGICAKFTKRERSTPYERLVQIFKATSGAGPHDIDFAARSKRFSDPKNLDDVKMWNFQKCSELGIIPACKSDNCMWPPQVPGNDAILFKYGCDLAYGIDTAELTAHNRRLNVKWGGRSLHGATKILSVVGEIDPWKQYGVLRGASKLPLLLDIGRSCQKGQACQVLVWSFVVDQDSVT</sequence>
<dbReference type="InterPro" id="IPR008758">
    <property type="entry name" value="Peptidase_S28"/>
</dbReference>
<gene>
    <name evidence="7" type="primary">PRSS16_22</name>
    <name evidence="7" type="ORF">FOL47_006561</name>
</gene>
<reference evidence="7 8" key="1">
    <citation type="submission" date="2020-04" db="EMBL/GenBank/DDBJ databases">
        <title>Perkinsus chesapeaki whole genome sequence.</title>
        <authorList>
            <person name="Bogema D.R."/>
        </authorList>
    </citation>
    <scope>NUCLEOTIDE SEQUENCE [LARGE SCALE GENOMIC DNA]</scope>
    <source>
        <strain evidence="7">ATCC PRA-425</strain>
    </source>
</reference>
<evidence type="ECO:0000256" key="5">
    <source>
        <dbReference type="ARBA" id="ARBA00023180"/>
    </source>
</evidence>
<dbReference type="Gene3D" id="1.20.120.980">
    <property type="entry name" value="Serine carboxypeptidase S28, SKS domain"/>
    <property type="match status" value="1"/>
</dbReference>
<dbReference type="AlphaFoldDB" id="A0A7J6LQX7"/>
<evidence type="ECO:0000256" key="6">
    <source>
        <dbReference type="SAM" id="SignalP"/>
    </source>
</evidence>
<keyword evidence="3 6" id="KW-0732">Signal</keyword>
<accession>A0A7J6LQX7</accession>
<dbReference type="EMBL" id="JAAPAO010000369">
    <property type="protein sequence ID" value="KAF4661705.1"/>
    <property type="molecule type" value="Genomic_DNA"/>
</dbReference>
<organism evidence="7 8">
    <name type="scientific">Perkinsus chesapeaki</name>
    <name type="common">Clam parasite</name>
    <name type="synonym">Perkinsus andrewsi</name>
    <dbReference type="NCBI Taxonomy" id="330153"/>
    <lineage>
        <taxon>Eukaryota</taxon>
        <taxon>Sar</taxon>
        <taxon>Alveolata</taxon>
        <taxon>Perkinsozoa</taxon>
        <taxon>Perkinsea</taxon>
        <taxon>Perkinsida</taxon>
        <taxon>Perkinsidae</taxon>
        <taxon>Perkinsus</taxon>
    </lineage>
</organism>
<keyword evidence="2 7" id="KW-0645">Protease</keyword>
<feature type="chain" id="PRO_5029484870" evidence="6">
    <location>
        <begin position="26"/>
        <end position="469"/>
    </location>
</feature>
<dbReference type="GO" id="GO:0008239">
    <property type="term" value="F:dipeptidyl-peptidase activity"/>
    <property type="evidence" value="ECO:0007669"/>
    <property type="project" value="TreeGrafter"/>
</dbReference>
<dbReference type="Gene3D" id="3.40.50.1820">
    <property type="entry name" value="alpha/beta hydrolase"/>
    <property type="match status" value="1"/>
</dbReference>
<evidence type="ECO:0000256" key="1">
    <source>
        <dbReference type="ARBA" id="ARBA00011079"/>
    </source>
</evidence>
<dbReference type="SUPFAM" id="SSF53474">
    <property type="entry name" value="alpha/beta-Hydrolases"/>
    <property type="match status" value="1"/>
</dbReference>
<dbReference type="InterPro" id="IPR029058">
    <property type="entry name" value="AB_hydrolase_fold"/>
</dbReference>
<keyword evidence="4" id="KW-0378">Hydrolase</keyword>
<dbReference type="GO" id="GO:0070008">
    <property type="term" value="F:serine-type exopeptidase activity"/>
    <property type="evidence" value="ECO:0007669"/>
    <property type="project" value="InterPro"/>
</dbReference>
<dbReference type="OrthoDB" id="406761at2759"/>
<keyword evidence="5" id="KW-0325">Glycoprotein</keyword>
<protein>
    <submittedName>
        <fullName evidence="7">Thymus-specific serine protease</fullName>
    </submittedName>
</protein>
<feature type="signal peptide" evidence="6">
    <location>
        <begin position="1"/>
        <end position="25"/>
    </location>
</feature>
<evidence type="ECO:0000313" key="7">
    <source>
        <dbReference type="EMBL" id="KAF4661705.1"/>
    </source>
</evidence>
<keyword evidence="8" id="KW-1185">Reference proteome</keyword>
<proteinExistence type="inferred from homology"/>
<dbReference type="Proteomes" id="UP000591131">
    <property type="component" value="Unassembled WGS sequence"/>
</dbReference>
<dbReference type="Pfam" id="PF05577">
    <property type="entry name" value="Peptidase_S28"/>
    <property type="match status" value="1"/>
</dbReference>
<dbReference type="PANTHER" id="PTHR11010:SF38">
    <property type="entry name" value="LYSOSOMAL PRO-X CARBOXYPEPTIDASE"/>
    <property type="match status" value="1"/>
</dbReference>
<dbReference type="InterPro" id="IPR042269">
    <property type="entry name" value="Ser_carbopepase_S28_SKS"/>
</dbReference>
<dbReference type="GO" id="GO:0006508">
    <property type="term" value="P:proteolysis"/>
    <property type="evidence" value="ECO:0007669"/>
    <property type="project" value="UniProtKB-KW"/>
</dbReference>
<evidence type="ECO:0000313" key="8">
    <source>
        <dbReference type="Proteomes" id="UP000591131"/>
    </source>
</evidence>
<comment type="similarity">
    <text evidence="1">Belongs to the peptidase S28 family.</text>
</comment>